<dbReference type="AlphaFoldDB" id="A0AAJ6NVP0"/>
<keyword evidence="3" id="KW-1185">Reference proteome</keyword>
<keyword evidence="2" id="KW-0223">Dioxygenase</keyword>
<dbReference type="CDD" id="cd03457">
    <property type="entry name" value="intradiol_dioxygenase_like"/>
    <property type="match status" value="1"/>
</dbReference>
<dbReference type="GO" id="GO:0008199">
    <property type="term" value="F:ferric iron binding"/>
    <property type="evidence" value="ECO:0007669"/>
    <property type="project" value="InterPro"/>
</dbReference>
<organism evidence="2 3">
    <name type="scientific">Halotia branconii CENA392</name>
    <dbReference type="NCBI Taxonomy" id="1539056"/>
    <lineage>
        <taxon>Bacteria</taxon>
        <taxon>Bacillati</taxon>
        <taxon>Cyanobacteriota</taxon>
        <taxon>Cyanophyceae</taxon>
        <taxon>Nostocales</taxon>
        <taxon>Nodulariaceae</taxon>
        <taxon>Halotia</taxon>
    </lineage>
</organism>
<evidence type="ECO:0000313" key="3">
    <source>
        <dbReference type="Proteomes" id="UP001223520"/>
    </source>
</evidence>
<feature type="domain" description="Intradiol ring-cleavage dioxygenases" evidence="1">
    <location>
        <begin position="66"/>
        <end position="196"/>
    </location>
</feature>
<gene>
    <name evidence="2" type="ORF">QI031_07645</name>
</gene>
<keyword evidence="2" id="KW-0560">Oxidoreductase</keyword>
<dbReference type="InterPro" id="IPR000627">
    <property type="entry name" value="Intradiol_dOase_C"/>
</dbReference>
<dbReference type="PANTHER" id="PTHR34315">
    <property type="match status" value="1"/>
</dbReference>
<dbReference type="Gene3D" id="2.60.130.10">
    <property type="entry name" value="Aromatic compound dioxygenase"/>
    <property type="match status" value="1"/>
</dbReference>
<dbReference type="SUPFAM" id="SSF49482">
    <property type="entry name" value="Aromatic compound dioxygenase"/>
    <property type="match status" value="1"/>
</dbReference>
<dbReference type="KEGG" id="hbq:QI031_07645"/>
<dbReference type="EMBL" id="CP124543">
    <property type="protein sequence ID" value="WGV27351.1"/>
    <property type="molecule type" value="Genomic_DNA"/>
</dbReference>
<evidence type="ECO:0000313" key="2">
    <source>
        <dbReference type="EMBL" id="WGV27351.1"/>
    </source>
</evidence>
<dbReference type="Proteomes" id="UP001223520">
    <property type="component" value="Chromosome"/>
</dbReference>
<accession>A0AAJ6NVP0</accession>
<reference evidence="2 3" key="1">
    <citation type="journal article" date="2023" name="Limnol Oceanogr Lett">
        <title>Environmental adaptations by the intertidal Antarctic cyanobacterium Halotia branconii CENA392 as revealed using long-read genome sequencing.</title>
        <authorList>
            <person name="Dextro R.B."/>
            <person name="Delbaje E."/>
            <person name="Freitas P.N.N."/>
            <person name="Geraldes V."/>
            <person name="Pinto E."/>
            <person name="Long P.F."/>
            <person name="Fiore M.F."/>
        </authorList>
    </citation>
    <scope>NUCLEOTIDE SEQUENCE [LARGE SCALE GENOMIC DNA]</scope>
    <source>
        <strain evidence="2 3">CENA392</strain>
    </source>
</reference>
<sequence length="256" mass="27784">MKNKNRPLSRILSRREALALFRAAGTAILVVGCIPRKSGSTQAPSGATVLASSSTPACVVSPEQTEGPYFVDEKLNRSDIRTDPTDGSVKEGVPLQLTLNVSQVGSNGCTPLVGAIVDVWHCDALGVYSDVTDRSFSTVGKKFLRGYQVTDAKGNVQFTTIYPGWYQGRTVHIHFKVRTNGTSQQDYEFTSQLYFDDAISDRVYTQAPYASKGQRTQKNADDGIFQDGGEQMLLKLTQNGQGYAATLNIGLDTVSL</sequence>
<dbReference type="RefSeq" id="WP_281484588.1">
    <property type="nucleotide sequence ID" value="NZ_CP124543.1"/>
</dbReference>
<dbReference type="GO" id="GO:0016702">
    <property type="term" value="F:oxidoreductase activity, acting on single donors with incorporation of molecular oxygen, incorporation of two atoms of oxygen"/>
    <property type="evidence" value="ECO:0007669"/>
    <property type="project" value="InterPro"/>
</dbReference>
<dbReference type="PROSITE" id="PS51257">
    <property type="entry name" value="PROKAR_LIPOPROTEIN"/>
    <property type="match status" value="1"/>
</dbReference>
<dbReference type="PANTHER" id="PTHR34315:SF1">
    <property type="entry name" value="INTRADIOL RING-CLEAVAGE DIOXYGENASES DOMAIN-CONTAINING PROTEIN-RELATED"/>
    <property type="match status" value="1"/>
</dbReference>
<proteinExistence type="predicted"/>
<evidence type="ECO:0000259" key="1">
    <source>
        <dbReference type="Pfam" id="PF00775"/>
    </source>
</evidence>
<name>A0AAJ6NVP0_9CYAN</name>
<protein>
    <submittedName>
        <fullName evidence="2">Intradiol ring-cleavage dioxygenase</fullName>
    </submittedName>
</protein>
<dbReference type="InterPro" id="IPR015889">
    <property type="entry name" value="Intradiol_dOase_core"/>
</dbReference>
<dbReference type="Pfam" id="PF00775">
    <property type="entry name" value="Dioxygenase_C"/>
    <property type="match status" value="1"/>
</dbReference>